<comment type="caution">
    <text evidence="1">The sequence shown here is derived from an EMBL/GenBank/DDBJ whole genome shotgun (WGS) entry which is preliminary data.</text>
</comment>
<evidence type="ECO:0000313" key="1">
    <source>
        <dbReference type="EMBL" id="MPN29692.1"/>
    </source>
</evidence>
<dbReference type="EMBL" id="VSSQ01080503">
    <property type="protein sequence ID" value="MPN29692.1"/>
    <property type="molecule type" value="Genomic_DNA"/>
</dbReference>
<gene>
    <name evidence="1" type="ORF">SDC9_177145</name>
</gene>
<dbReference type="SUPFAM" id="SSF53474">
    <property type="entry name" value="alpha/beta-Hydrolases"/>
    <property type="match status" value="1"/>
</dbReference>
<organism evidence="1">
    <name type="scientific">bioreactor metagenome</name>
    <dbReference type="NCBI Taxonomy" id="1076179"/>
    <lineage>
        <taxon>unclassified sequences</taxon>
        <taxon>metagenomes</taxon>
        <taxon>ecological metagenomes</taxon>
    </lineage>
</organism>
<proteinExistence type="predicted"/>
<dbReference type="InterPro" id="IPR029058">
    <property type="entry name" value="AB_hydrolase_fold"/>
</dbReference>
<name>A0A645GUN6_9ZZZZ</name>
<sequence>MLMARDYPDYFAAAFPVCEGLNDILISDADIQNLAQTPIWFTAAANDMVLPPAINTLPTYDRLVAADADVYLTLFDKVEDTSGLYTNADGTPYQYNGHFSWVYVHNNEVSTVIDGTEITLMQWLSEQSLND</sequence>
<dbReference type="AlphaFoldDB" id="A0A645GUN6"/>
<accession>A0A645GUN6</accession>
<reference evidence="1" key="1">
    <citation type="submission" date="2019-08" db="EMBL/GenBank/DDBJ databases">
        <authorList>
            <person name="Kucharzyk K."/>
            <person name="Murdoch R.W."/>
            <person name="Higgins S."/>
            <person name="Loffler F."/>
        </authorList>
    </citation>
    <scope>NUCLEOTIDE SEQUENCE</scope>
</reference>
<protein>
    <submittedName>
        <fullName evidence="1">Uncharacterized protein</fullName>
    </submittedName>
</protein>
<dbReference type="Gene3D" id="3.40.50.1820">
    <property type="entry name" value="alpha/beta hydrolase"/>
    <property type="match status" value="1"/>
</dbReference>